<evidence type="ECO:0000259" key="3">
    <source>
        <dbReference type="Pfam" id="PF21725"/>
    </source>
</evidence>
<feature type="compositionally biased region" description="Low complexity" evidence="2">
    <location>
        <begin position="115"/>
        <end position="130"/>
    </location>
</feature>
<feature type="domain" description="Putative T7SS secretion signal" evidence="3">
    <location>
        <begin position="2"/>
        <end position="184"/>
    </location>
</feature>
<keyword evidence="5" id="KW-1185">Reference proteome</keyword>
<organism evidence="4 5">
    <name type="scientific">Saccharopolyspora rosea</name>
    <dbReference type="NCBI Taxonomy" id="524884"/>
    <lineage>
        <taxon>Bacteria</taxon>
        <taxon>Bacillati</taxon>
        <taxon>Actinomycetota</taxon>
        <taxon>Actinomycetes</taxon>
        <taxon>Pseudonocardiales</taxon>
        <taxon>Pseudonocardiaceae</taxon>
        <taxon>Saccharopolyspora</taxon>
    </lineage>
</organism>
<dbReference type="CDD" id="cd20745">
    <property type="entry name" value="FIX_RhsA_AHH_HNH-like"/>
    <property type="match status" value="1"/>
</dbReference>
<evidence type="ECO:0000256" key="1">
    <source>
        <dbReference type="SAM" id="Coils"/>
    </source>
</evidence>
<evidence type="ECO:0000313" key="4">
    <source>
        <dbReference type="EMBL" id="MFD0918887.1"/>
    </source>
</evidence>
<dbReference type="RefSeq" id="WP_263250686.1">
    <property type="nucleotide sequence ID" value="NZ_BAABLT010000033.1"/>
</dbReference>
<dbReference type="InterPro" id="IPR049082">
    <property type="entry name" value="T7SS_signal"/>
</dbReference>
<evidence type="ECO:0000313" key="5">
    <source>
        <dbReference type="Proteomes" id="UP001597018"/>
    </source>
</evidence>
<name>A0ABW3FK70_9PSEU</name>
<dbReference type="EMBL" id="JBHTIW010000002">
    <property type="protein sequence ID" value="MFD0918887.1"/>
    <property type="molecule type" value="Genomic_DNA"/>
</dbReference>
<reference evidence="5" key="1">
    <citation type="journal article" date="2019" name="Int. J. Syst. Evol. Microbiol.">
        <title>The Global Catalogue of Microorganisms (GCM) 10K type strain sequencing project: providing services to taxonomists for standard genome sequencing and annotation.</title>
        <authorList>
            <consortium name="The Broad Institute Genomics Platform"/>
            <consortium name="The Broad Institute Genome Sequencing Center for Infectious Disease"/>
            <person name="Wu L."/>
            <person name="Ma J."/>
        </authorList>
    </citation>
    <scope>NUCLEOTIDE SEQUENCE [LARGE SCALE GENOMIC DNA]</scope>
    <source>
        <strain evidence="5">CCUG 56401</strain>
    </source>
</reference>
<gene>
    <name evidence="4" type="ORF">ACFQ16_03945</name>
</gene>
<sequence>MVDRKELGQAEAAEELVPGKVEQLYRLAQTLRDRATDVIADAEALKRIDTGAWTGPAYDAYAEDHANQWPKWLKLGDALAYGAQAIENYTNCLGWAQMQALNAIELYRRGEQLSQQARQAYDQQAADANARGGGSSPQPPTFHDPGEAYRQAARDLLDRARSQLDEVANNSAKALNEMAEAVPTDDEESPAETTLHAAADLAGFIPGIGDVVDLAHAGVYALEGRGVDAGITAAAAIPVGGWAAGASMLGKTARKIGTYLEKGEKARFGWSDRIGKDAYKANFFDAYPDLKGKVWVHHAVEQQTITKQYPHLDITPNEMHSLDNLRGIPKEINREVHLRAIRKEWNNFYRDNPNPTKQDLLDKATEIDDKFGHQFTPPVR</sequence>
<proteinExistence type="predicted"/>
<protein>
    <submittedName>
        <fullName evidence="4">T7SS-secreted protein</fullName>
    </submittedName>
</protein>
<evidence type="ECO:0000256" key="2">
    <source>
        <dbReference type="SAM" id="MobiDB-lite"/>
    </source>
</evidence>
<dbReference type="Proteomes" id="UP001597018">
    <property type="component" value="Unassembled WGS sequence"/>
</dbReference>
<dbReference type="Pfam" id="PF21725">
    <property type="entry name" value="T7SS_signal"/>
    <property type="match status" value="1"/>
</dbReference>
<comment type="caution">
    <text evidence="4">The sequence shown here is derived from an EMBL/GenBank/DDBJ whole genome shotgun (WGS) entry which is preliminary data.</text>
</comment>
<keyword evidence="1" id="KW-0175">Coiled coil</keyword>
<feature type="coiled-coil region" evidence="1">
    <location>
        <begin position="150"/>
        <end position="177"/>
    </location>
</feature>
<feature type="region of interest" description="Disordered" evidence="2">
    <location>
        <begin position="115"/>
        <end position="146"/>
    </location>
</feature>
<accession>A0ABW3FK70</accession>